<evidence type="ECO:0000256" key="7">
    <source>
        <dbReference type="SAM" id="Phobius"/>
    </source>
</evidence>
<proteinExistence type="inferred from homology"/>
<dbReference type="GO" id="GO:0005886">
    <property type="term" value="C:plasma membrane"/>
    <property type="evidence" value="ECO:0007669"/>
    <property type="project" value="UniProtKB-SubCell"/>
</dbReference>
<evidence type="ECO:0000313" key="12">
    <source>
        <dbReference type="Proteomes" id="UP000193570"/>
    </source>
</evidence>
<dbReference type="InterPro" id="IPR011014">
    <property type="entry name" value="MscS_channel_TM-2"/>
</dbReference>
<evidence type="ECO:0000256" key="5">
    <source>
        <dbReference type="ARBA" id="ARBA00022989"/>
    </source>
</evidence>
<dbReference type="InterPro" id="IPR049142">
    <property type="entry name" value="MS_channel_1st"/>
</dbReference>
<dbReference type="Proteomes" id="UP000193570">
    <property type="component" value="Unassembled WGS sequence"/>
</dbReference>
<evidence type="ECO:0000313" key="11">
    <source>
        <dbReference type="EMBL" id="SLN71652.1"/>
    </source>
</evidence>
<feature type="transmembrane region" description="Helical" evidence="7">
    <location>
        <begin position="349"/>
        <end position="367"/>
    </location>
</feature>
<feature type="domain" description="Mechanosensitive ion channel MscS" evidence="8">
    <location>
        <begin position="370"/>
        <end position="436"/>
    </location>
</feature>
<dbReference type="GO" id="GO:0008381">
    <property type="term" value="F:mechanosensitive monoatomic ion channel activity"/>
    <property type="evidence" value="ECO:0007669"/>
    <property type="project" value="UniProtKB-ARBA"/>
</dbReference>
<dbReference type="AlphaFoldDB" id="A0A1X7A696"/>
<accession>A0A1X7A696</accession>
<dbReference type="Gene3D" id="3.30.70.100">
    <property type="match status" value="1"/>
</dbReference>
<feature type="transmembrane region" description="Helical" evidence="7">
    <location>
        <begin position="281"/>
        <end position="303"/>
    </location>
</feature>
<evidence type="ECO:0000259" key="8">
    <source>
        <dbReference type="Pfam" id="PF00924"/>
    </source>
</evidence>
<organism evidence="11 12">
    <name type="scientific">Roseivivax jejudonensis</name>
    <dbReference type="NCBI Taxonomy" id="1529041"/>
    <lineage>
        <taxon>Bacteria</taxon>
        <taxon>Pseudomonadati</taxon>
        <taxon>Pseudomonadota</taxon>
        <taxon>Alphaproteobacteria</taxon>
        <taxon>Rhodobacterales</taxon>
        <taxon>Roseobacteraceae</taxon>
        <taxon>Roseivivax</taxon>
    </lineage>
</organism>
<dbReference type="InterPro" id="IPR010920">
    <property type="entry name" value="LSM_dom_sf"/>
</dbReference>
<keyword evidence="3" id="KW-1003">Cell membrane</keyword>
<dbReference type="Gene3D" id="1.10.287.1260">
    <property type="match status" value="1"/>
</dbReference>
<comment type="similarity">
    <text evidence="2">Belongs to the MscS (TC 1.A.23) family.</text>
</comment>
<feature type="transmembrane region" description="Helical" evidence="7">
    <location>
        <begin position="205"/>
        <end position="234"/>
    </location>
</feature>
<gene>
    <name evidence="11" type="primary">ynaI</name>
    <name evidence="11" type="ORF">ROJ8625_03736</name>
</gene>
<keyword evidence="6 7" id="KW-0472">Membrane</keyword>
<reference evidence="11 12" key="1">
    <citation type="submission" date="2017-03" db="EMBL/GenBank/DDBJ databases">
        <authorList>
            <person name="Afonso C.L."/>
            <person name="Miller P.J."/>
            <person name="Scott M.A."/>
            <person name="Spackman E."/>
            <person name="Goraichik I."/>
            <person name="Dimitrov K.M."/>
            <person name="Suarez D.L."/>
            <person name="Swayne D.E."/>
        </authorList>
    </citation>
    <scope>NUCLEOTIDE SEQUENCE [LARGE SCALE GENOMIC DNA]</scope>
    <source>
        <strain evidence="11 12">CECT 8625</strain>
    </source>
</reference>
<dbReference type="PANTHER" id="PTHR30566">
    <property type="entry name" value="YNAI-RELATED MECHANOSENSITIVE ION CHANNEL"/>
    <property type="match status" value="1"/>
</dbReference>
<dbReference type="Gene3D" id="2.30.30.60">
    <property type="match status" value="1"/>
</dbReference>
<evidence type="ECO:0000256" key="2">
    <source>
        <dbReference type="ARBA" id="ARBA00008017"/>
    </source>
</evidence>
<dbReference type="InterPro" id="IPR023408">
    <property type="entry name" value="MscS_beta-dom_sf"/>
</dbReference>
<protein>
    <submittedName>
        <fullName evidence="11">Low conductance mechanosensitive channel YnaI</fullName>
    </submittedName>
</protein>
<evidence type="ECO:0000256" key="3">
    <source>
        <dbReference type="ARBA" id="ARBA00022475"/>
    </source>
</evidence>
<dbReference type="Pfam" id="PF00924">
    <property type="entry name" value="MS_channel_2nd"/>
    <property type="match status" value="1"/>
</dbReference>
<dbReference type="SUPFAM" id="SSF82861">
    <property type="entry name" value="Mechanosensitive channel protein MscS (YggB), transmembrane region"/>
    <property type="match status" value="1"/>
</dbReference>
<dbReference type="InterPro" id="IPR006685">
    <property type="entry name" value="MscS_channel_2nd"/>
</dbReference>
<dbReference type="Pfam" id="PF21088">
    <property type="entry name" value="MS_channel_1st"/>
    <property type="match status" value="1"/>
</dbReference>
<dbReference type="InterPro" id="IPR011066">
    <property type="entry name" value="MscS_channel_C_sf"/>
</dbReference>
<dbReference type="PANTHER" id="PTHR30566:SF5">
    <property type="entry name" value="MECHANOSENSITIVE ION CHANNEL PROTEIN 1, MITOCHONDRIAL-RELATED"/>
    <property type="match status" value="1"/>
</dbReference>
<comment type="subcellular location">
    <subcellularLocation>
        <location evidence="1">Cell membrane</location>
        <topology evidence="1">Multi-pass membrane protein</topology>
    </subcellularLocation>
</comment>
<evidence type="ECO:0000256" key="6">
    <source>
        <dbReference type="ARBA" id="ARBA00023136"/>
    </source>
</evidence>
<dbReference type="SUPFAM" id="SSF82689">
    <property type="entry name" value="Mechanosensitive channel protein MscS (YggB), C-terminal domain"/>
    <property type="match status" value="1"/>
</dbReference>
<dbReference type="Pfam" id="PF21082">
    <property type="entry name" value="MS_channel_3rd"/>
    <property type="match status" value="1"/>
</dbReference>
<sequence>MVHLMGIGIIRKIVTFAAATALVILLLLGAASAQIPGLGGAAGAEEASPTAADPLGRDTPRGLVTGLIAALGESDLEQAGRFLRSDAAANDIASWEIRRIESTLNSAVEFVPPTELSLVPEGDLDDGLPADRERVGRLGRGDSAVPMIAEKVVRDEIPVWVLSSASVDALLSWRSTDASGLARFQAMLGNLPAGPDVRGIALRDWLLLVAFAAISYILAYGLTAIRALVTGFVGRKSESERLARFAAISEPPLRLFIAALIFTFGAGQLGVSVVARYQLSWVVELTAFVSAAWFLWRVIDVLAEIMLGRMSRRGAITAYSAVTFLTRVLKTVIVAVVTATALRAFGVDITAGLAALGVGGLALAFGAQKLIENLIGSVTLIADRPVRVGDFCRFGETYGTVEEIGIRSTRVRTLGRTIVTVPNGEFSSLHLENFTRRDDYWFHHTIGVRYETSPRQMRALLGHLKSMLLEHPRVSPDPARVRLLSFGAHSLDIELFAYIHASDWNQFLEIQEELMLRMMEIVEGASPGFAFPSQTLYLARDGNRVGEQPEDRLSA</sequence>
<evidence type="ECO:0000256" key="1">
    <source>
        <dbReference type="ARBA" id="ARBA00004651"/>
    </source>
</evidence>
<keyword evidence="4 7" id="KW-0812">Transmembrane</keyword>
<evidence type="ECO:0000259" key="10">
    <source>
        <dbReference type="Pfam" id="PF21088"/>
    </source>
</evidence>
<evidence type="ECO:0000259" key="9">
    <source>
        <dbReference type="Pfam" id="PF21082"/>
    </source>
</evidence>
<keyword evidence="5 7" id="KW-1133">Transmembrane helix</keyword>
<evidence type="ECO:0000256" key="4">
    <source>
        <dbReference type="ARBA" id="ARBA00022692"/>
    </source>
</evidence>
<feature type="transmembrane region" description="Helical" evidence="7">
    <location>
        <begin position="315"/>
        <end position="337"/>
    </location>
</feature>
<keyword evidence="12" id="KW-1185">Reference proteome</keyword>
<feature type="domain" description="Mechanosensitive ion channel MscS C-terminal" evidence="9">
    <location>
        <begin position="445"/>
        <end position="523"/>
    </location>
</feature>
<dbReference type="InterPro" id="IPR049278">
    <property type="entry name" value="MS_channel_C"/>
</dbReference>
<dbReference type="SUPFAM" id="SSF50182">
    <property type="entry name" value="Sm-like ribonucleoproteins"/>
    <property type="match status" value="1"/>
</dbReference>
<dbReference type="EMBL" id="FWFK01000008">
    <property type="protein sequence ID" value="SLN71652.1"/>
    <property type="molecule type" value="Genomic_DNA"/>
</dbReference>
<feature type="domain" description="Mechanosensitive ion channel transmembrane helices 2/3" evidence="10">
    <location>
        <begin position="328"/>
        <end position="368"/>
    </location>
</feature>
<name>A0A1X7A696_9RHOB</name>